<reference evidence="20 21" key="1">
    <citation type="submission" date="2018-10" db="EMBL/GenBank/DDBJ databases">
        <authorList>
            <consortium name="Pathogen Informatics"/>
        </authorList>
    </citation>
    <scope>NUCLEOTIDE SEQUENCE [LARGE SCALE GENOMIC DNA]</scope>
</reference>
<dbReference type="Gene3D" id="2.60.120.10">
    <property type="entry name" value="Jelly Rolls"/>
    <property type="match status" value="2"/>
</dbReference>
<keyword evidence="3" id="KW-0140">cGMP</keyword>
<evidence type="ECO:0000259" key="18">
    <source>
        <dbReference type="PROSITE" id="PS50042"/>
    </source>
</evidence>
<evidence type="ECO:0000256" key="16">
    <source>
        <dbReference type="SAM" id="MobiDB-lite"/>
    </source>
</evidence>
<evidence type="ECO:0000256" key="5">
    <source>
        <dbReference type="ARBA" id="ARBA00022679"/>
    </source>
</evidence>
<evidence type="ECO:0000256" key="12">
    <source>
        <dbReference type="ARBA" id="ARBA00047899"/>
    </source>
</evidence>
<keyword evidence="4" id="KW-0597">Phosphoprotein</keyword>
<dbReference type="Pfam" id="PF00027">
    <property type="entry name" value="cNMP_binding"/>
    <property type="match status" value="2"/>
</dbReference>
<keyword evidence="9" id="KW-0142">cGMP-binding</keyword>
<comment type="catalytic activity">
    <reaction evidence="10">
        <text>L-threonyl-[protein] + ATP = O-phospho-L-threonyl-[protein] + ADP + H(+)</text>
        <dbReference type="Rhea" id="RHEA:46608"/>
        <dbReference type="Rhea" id="RHEA-COMP:11060"/>
        <dbReference type="Rhea" id="RHEA-COMP:11605"/>
        <dbReference type="ChEBI" id="CHEBI:15378"/>
        <dbReference type="ChEBI" id="CHEBI:30013"/>
        <dbReference type="ChEBI" id="CHEBI:30616"/>
        <dbReference type="ChEBI" id="CHEBI:61977"/>
        <dbReference type="ChEBI" id="CHEBI:456216"/>
        <dbReference type="EC" id="2.7.11.12"/>
    </reaction>
</comment>
<dbReference type="Gene3D" id="1.10.510.10">
    <property type="entry name" value="Transferase(Phosphotransferase) domain 1"/>
    <property type="match status" value="1"/>
</dbReference>
<proteinExistence type="inferred from homology"/>
<dbReference type="PROSITE" id="PS00888">
    <property type="entry name" value="CNMP_BINDING_1"/>
    <property type="match status" value="1"/>
</dbReference>
<keyword evidence="8 14" id="KW-0067">ATP-binding</keyword>
<dbReference type="InterPro" id="IPR002374">
    <property type="entry name" value="cGMP_dep_kinase"/>
</dbReference>
<feature type="domain" description="Cyclic nucleotide-binding" evidence="18">
    <location>
        <begin position="488"/>
        <end position="614"/>
    </location>
</feature>
<dbReference type="SMART" id="SM00220">
    <property type="entry name" value="S_TKc"/>
    <property type="match status" value="1"/>
</dbReference>
<evidence type="ECO:0000256" key="10">
    <source>
        <dbReference type="ARBA" id="ARBA00047298"/>
    </source>
</evidence>
<dbReference type="SUPFAM" id="SSF56112">
    <property type="entry name" value="Protein kinase-like (PK-like)"/>
    <property type="match status" value="1"/>
</dbReference>
<keyword evidence="7" id="KW-0418">Kinase</keyword>
<dbReference type="PANTHER" id="PTHR24353">
    <property type="entry name" value="CYCLIC NUCLEOTIDE-DEPENDENT PROTEIN KINASE"/>
    <property type="match status" value="1"/>
</dbReference>
<dbReference type="InterPro" id="IPR018488">
    <property type="entry name" value="cNMP-bd_CS"/>
</dbReference>
<evidence type="ECO:0000256" key="14">
    <source>
        <dbReference type="PROSITE-ProRule" id="PRU10141"/>
    </source>
</evidence>
<evidence type="ECO:0000256" key="15">
    <source>
        <dbReference type="SAM" id="Coils"/>
    </source>
</evidence>
<dbReference type="SMART" id="SM00133">
    <property type="entry name" value="S_TK_X"/>
    <property type="match status" value="1"/>
</dbReference>
<dbReference type="Proteomes" id="UP000267029">
    <property type="component" value="Unassembled WGS sequence"/>
</dbReference>
<dbReference type="CDD" id="cd00038">
    <property type="entry name" value="CAP_ED"/>
    <property type="match status" value="2"/>
</dbReference>
<keyword evidence="6 14" id="KW-0547">Nucleotide-binding</keyword>
<evidence type="ECO:0000256" key="2">
    <source>
        <dbReference type="ARBA" id="ARBA00022527"/>
    </source>
</evidence>
<keyword evidence="5" id="KW-0808">Transferase</keyword>
<dbReference type="GO" id="GO:0005524">
    <property type="term" value="F:ATP binding"/>
    <property type="evidence" value="ECO:0007669"/>
    <property type="project" value="UniProtKB-UniRule"/>
</dbReference>
<dbReference type="STRING" id="53468.A0A0R3U6S6"/>
<comment type="catalytic activity">
    <reaction evidence="11">
        <text>L-seryl-[protein] + ATP = O-phospho-L-seryl-[protein] + ADP + H(+)</text>
        <dbReference type="Rhea" id="RHEA:17989"/>
        <dbReference type="Rhea" id="RHEA-COMP:9863"/>
        <dbReference type="Rhea" id="RHEA-COMP:11604"/>
        <dbReference type="ChEBI" id="CHEBI:15378"/>
        <dbReference type="ChEBI" id="CHEBI:29999"/>
        <dbReference type="ChEBI" id="CHEBI:30616"/>
        <dbReference type="ChEBI" id="CHEBI:83421"/>
        <dbReference type="ChEBI" id="CHEBI:456216"/>
        <dbReference type="EC" id="2.7.11.12"/>
    </reaction>
</comment>
<protein>
    <submittedName>
        <fullName evidence="20">Uncharacterized protein</fullName>
    </submittedName>
</protein>
<evidence type="ECO:0000259" key="17">
    <source>
        <dbReference type="PROSITE" id="PS50011"/>
    </source>
</evidence>
<evidence type="ECO:0000256" key="1">
    <source>
        <dbReference type="ARBA" id="ARBA00006352"/>
    </source>
</evidence>
<dbReference type="InterPro" id="IPR018490">
    <property type="entry name" value="cNMP-bd_dom_sf"/>
</dbReference>
<dbReference type="InterPro" id="IPR035014">
    <property type="entry name" value="STKc_cGK"/>
</dbReference>
<dbReference type="SUPFAM" id="SSF51206">
    <property type="entry name" value="cAMP-binding domain-like"/>
    <property type="match status" value="2"/>
</dbReference>
<feature type="compositionally biased region" description="Polar residues" evidence="16">
    <location>
        <begin position="29"/>
        <end position="53"/>
    </location>
</feature>
<feature type="domain" description="Cyclic nucleotide-binding" evidence="18">
    <location>
        <begin position="244"/>
        <end position="322"/>
    </location>
</feature>
<evidence type="ECO:0000313" key="20">
    <source>
        <dbReference type="EMBL" id="VDD76498.1"/>
    </source>
</evidence>
<evidence type="ECO:0000313" key="21">
    <source>
        <dbReference type="Proteomes" id="UP000267029"/>
    </source>
</evidence>
<keyword evidence="2" id="KW-0723">Serine/threonine-protein kinase</keyword>
<feature type="region of interest" description="Disordered" evidence="16">
    <location>
        <begin position="169"/>
        <end position="194"/>
    </location>
</feature>
<gene>
    <name evidence="20" type="ORF">MCOS_LOCUS2501</name>
</gene>
<dbReference type="InterPro" id="IPR008271">
    <property type="entry name" value="Ser/Thr_kinase_AS"/>
</dbReference>
<dbReference type="Gene3D" id="3.30.200.20">
    <property type="entry name" value="Phosphorylase Kinase, domain 1"/>
    <property type="match status" value="1"/>
</dbReference>
<evidence type="ECO:0000256" key="8">
    <source>
        <dbReference type="ARBA" id="ARBA00022840"/>
    </source>
</evidence>
<dbReference type="PROSITE" id="PS50042">
    <property type="entry name" value="CNMP_BINDING_3"/>
    <property type="match status" value="2"/>
</dbReference>
<evidence type="ECO:0000256" key="13">
    <source>
        <dbReference type="ARBA" id="ARBA00048679"/>
    </source>
</evidence>
<dbReference type="SMART" id="SM00100">
    <property type="entry name" value="cNMP"/>
    <property type="match status" value="2"/>
</dbReference>
<comment type="similarity">
    <text evidence="1">Belongs to the protein kinase superfamily. AGC Ser/Thr protein kinase family. cGMP subfamily.</text>
</comment>
<dbReference type="OrthoDB" id="63267at2759"/>
<feature type="compositionally biased region" description="Low complexity" evidence="16">
    <location>
        <begin position="176"/>
        <end position="189"/>
    </location>
</feature>
<dbReference type="PRINTS" id="PR00104">
    <property type="entry name" value="CGMPKINASE"/>
</dbReference>
<dbReference type="InterPro" id="IPR017441">
    <property type="entry name" value="Protein_kinase_ATP_BS"/>
</dbReference>
<dbReference type="InterPro" id="IPR000595">
    <property type="entry name" value="cNMP-bd_dom"/>
</dbReference>
<dbReference type="CDD" id="cd05572">
    <property type="entry name" value="STKc_cGK"/>
    <property type="match status" value="1"/>
</dbReference>
<dbReference type="GO" id="GO:0030553">
    <property type="term" value="F:cGMP binding"/>
    <property type="evidence" value="ECO:0007669"/>
    <property type="project" value="UniProtKB-KW"/>
</dbReference>
<keyword evidence="15" id="KW-0175">Coiled coil</keyword>
<feature type="region of interest" description="Disordered" evidence="16">
    <location>
        <begin position="25"/>
        <end position="84"/>
    </location>
</feature>
<dbReference type="InterPro" id="IPR014710">
    <property type="entry name" value="RmlC-like_jellyroll"/>
</dbReference>
<evidence type="ECO:0000256" key="3">
    <source>
        <dbReference type="ARBA" id="ARBA00022535"/>
    </source>
</evidence>
<evidence type="ECO:0000256" key="9">
    <source>
        <dbReference type="ARBA" id="ARBA00022992"/>
    </source>
</evidence>
<dbReference type="PANTHER" id="PTHR24353:SF147">
    <property type="entry name" value="CGMP-DEPENDENT SERINE_THREONIN PROTEIN KINASE-RELATED"/>
    <property type="match status" value="1"/>
</dbReference>
<evidence type="ECO:0000256" key="6">
    <source>
        <dbReference type="ARBA" id="ARBA00022741"/>
    </source>
</evidence>
<dbReference type="PROSITE" id="PS00889">
    <property type="entry name" value="CNMP_BINDING_2"/>
    <property type="match status" value="1"/>
</dbReference>
<dbReference type="PROSITE" id="PS51285">
    <property type="entry name" value="AGC_KINASE_CTER"/>
    <property type="match status" value="1"/>
</dbReference>
<accession>A0A0R3U6S6</accession>
<dbReference type="PROSITE" id="PS00108">
    <property type="entry name" value="PROTEIN_KINASE_ST"/>
    <property type="match status" value="1"/>
</dbReference>
<dbReference type="InterPro" id="IPR000719">
    <property type="entry name" value="Prot_kinase_dom"/>
</dbReference>
<dbReference type="FunFam" id="1.10.510.10:FF:000024">
    <property type="entry name" value="Probable serine/threonine-protein kinase cot-1"/>
    <property type="match status" value="1"/>
</dbReference>
<organism evidence="20 21">
    <name type="scientific">Mesocestoides corti</name>
    <name type="common">Flatworm</name>
    <dbReference type="NCBI Taxonomy" id="53468"/>
    <lineage>
        <taxon>Eukaryota</taxon>
        <taxon>Metazoa</taxon>
        <taxon>Spiralia</taxon>
        <taxon>Lophotrochozoa</taxon>
        <taxon>Platyhelminthes</taxon>
        <taxon>Cestoda</taxon>
        <taxon>Eucestoda</taxon>
        <taxon>Cyclophyllidea</taxon>
        <taxon>Mesocestoididae</taxon>
        <taxon>Mesocestoides</taxon>
    </lineage>
</organism>
<evidence type="ECO:0000256" key="11">
    <source>
        <dbReference type="ARBA" id="ARBA00047462"/>
    </source>
</evidence>
<evidence type="ECO:0000256" key="4">
    <source>
        <dbReference type="ARBA" id="ARBA00022553"/>
    </source>
</evidence>
<dbReference type="AlphaFoldDB" id="A0A0R3U6S6"/>
<feature type="coiled-coil region" evidence="15">
    <location>
        <begin position="104"/>
        <end position="138"/>
    </location>
</feature>
<evidence type="ECO:0000259" key="19">
    <source>
        <dbReference type="PROSITE" id="PS51285"/>
    </source>
</evidence>
<feature type="domain" description="Protein kinase" evidence="17">
    <location>
        <begin position="689"/>
        <end position="977"/>
    </location>
</feature>
<keyword evidence="21" id="KW-1185">Reference proteome</keyword>
<name>A0A0R3U6S6_MESCO</name>
<dbReference type="Pfam" id="PF00069">
    <property type="entry name" value="Pkinase"/>
    <property type="match status" value="2"/>
</dbReference>
<sequence>MFQLLASTNDLSFAEIEVTFVPRKPEGRSINSSCDSSGQSPLGSGSATLQQRGPTATTQSTTPSSPVHRPAPLPPTNNNVAANPAVPSLATPIREMDPNMPAELMQLRATIQEKDRRLDELHLEVEKLSSVLQQHISECDTWKKNPPAIAEHLFRASSIRQGVSGALENDKQQNNASDSSTAASGDTLSPLRPLAAPAVPSKRLGVSAEPTMAMQSVAPVEMKYYDKDAKSRQEIRNALRNNEFLKNLDAVQLQEIVSCMYEHSIVEGCYIIREGEDGHHLYVAAEGEYEVWKNGKYLYTMGPGNCFGELALLYNCKRTASIKGELLVLSLGFLYCTACRCVSYLLTHYLQTLVDSMDCQSVRCRQSPSHPPDSLRHSCYSPTSISAVRAARIWVLERSIFQFIMMKTGLEKMEGRVKFLSRRVNSLFCSFQCQKTAVFDLLQTERKSTRVCLTVAIGKQRGFWLVSERWHPLKPALCDPSMGLYVPLLKNLDDGQLERIADVLEAQFHPAGECIIRQGEQADSFFIIQSGEVRVTMKVVGQDGLQNEIEIRRMTKGEYFGEKALLGEGRRTANIYAISPGGVELLCLYRKDFLELMGNIADLQHKEYVDLEHLQSYGGQLKDGQPLKLNEDDPTVALTSATGSTSLDHLLGQREVKQAADVAKTTTVPSRKLYAREYEVAAKLRLNDLQRVAVIGQGGFGRVELVRPVNDSTISFALKRMKKVHIVQTKQQDHVHSEKQILMSVDSCFICKLFKTFRDNKFVYMLMEFCPGGELWTVLRDRRAFDDKLTRFSLACVIEAFDYLHHQGIIYRDLKPENMLLTSNGYIKLVSFVAPVVLGALLSSLPDRFLSAPSIECDFGFAKRLDAQRKTWTFCGTPEYVAPEVILNKGHDFAADYWSLGILTCELLIGTPPFQASEPIKIYMKALRGIEAYDLSHHKNISIKAYQFIKRLCRNTPTERLGMGRQGIQEIRNQKYFQGFDWDGVRNRTLQSPFQPKVSGPCDFSNFDQFPVTDDLPPDEMSGWDKDF</sequence>
<comment type="catalytic activity">
    <reaction evidence="12">
        <text>L-threonyl-[protein] + ATP = O-phospho-L-threonyl-[protein] + ADP + H(+)</text>
        <dbReference type="Rhea" id="RHEA:46608"/>
        <dbReference type="Rhea" id="RHEA-COMP:11060"/>
        <dbReference type="Rhea" id="RHEA-COMP:11605"/>
        <dbReference type="ChEBI" id="CHEBI:15378"/>
        <dbReference type="ChEBI" id="CHEBI:30013"/>
        <dbReference type="ChEBI" id="CHEBI:30616"/>
        <dbReference type="ChEBI" id="CHEBI:61977"/>
        <dbReference type="ChEBI" id="CHEBI:456216"/>
        <dbReference type="EC" id="2.7.11.1"/>
    </reaction>
</comment>
<dbReference type="EMBL" id="UXSR01000415">
    <property type="protein sequence ID" value="VDD76498.1"/>
    <property type="molecule type" value="Genomic_DNA"/>
</dbReference>
<feature type="binding site" evidence="14">
    <location>
        <position position="719"/>
    </location>
    <ligand>
        <name>ATP</name>
        <dbReference type="ChEBI" id="CHEBI:30616"/>
    </ligand>
</feature>
<dbReference type="InterPro" id="IPR000961">
    <property type="entry name" value="AGC-kinase_C"/>
</dbReference>
<dbReference type="InterPro" id="IPR011009">
    <property type="entry name" value="Kinase-like_dom_sf"/>
</dbReference>
<comment type="catalytic activity">
    <reaction evidence="13">
        <text>L-seryl-[protein] + ATP = O-phospho-L-seryl-[protein] + ADP + H(+)</text>
        <dbReference type="Rhea" id="RHEA:17989"/>
        <dbReference type="Rhea" id="RHEA-COMP:9863"/>
        <dbReference type="Rhea" id="RHEA-COMP:11604"/>
        <dbReference type="ChEBI" id="CHEBI:15378"/>
        <dbReference type="ChEBI" id="CHEBI:29999"/>
        <dbReference type="ChEBI" id="CHEBI:30616"/>
        <dbReference type="ChEBI" id="CHEBI:83421"/>
        <dbReference type="ChEBI" id="CHEBI:456216"/>
        <dbReference type="EC" id="2.7.11.1"/>
    </reaction>
</comment>
<dbReference type="PROSITE" id="PS50011">
    <property type="entry name" value="PROTEIN_KINASE_DOM"/>
    <property type="match status" value="1"/>
</dbReference>
<evidence type="ECO:0000256" key="7">
    <source>
        <dbReference type="ARBA" id="ARBA00022777"/>
    </source>
</evidence>
<dbReference type="PROSITE" id="PS00107">
    <property type="entry name" value="PROTEIN_KINASE_ATP"/>
    <property type="match status" value="1"/>
</dbReference>
<feature type="compositionally biased region" description="Low complexity" evidence="16">
    <location>
        <begin position="54"/>
        <end position="66"/>
    </location>
</feature>
<feature type="domain" description="AGC-kinase C-terminal" evidence="19">
    <location>
        <begin position="978"/>
        <end position="1028"/>
    </location>
</feature>
<dbReference type="GO" id="GO:0004692">
    <property type="term" value="F:cGMP-dependent protein kinase activity"/>
    <property type="evidence" value="ECO:0007669"/>
    <property type="project" value="UniProtKB-EC"/>
</dbReference>
<dbReference type="GO" id="GO:0007010">
    <property type="term" value="P:cytoskeleton organization"/>
    <property type="evidence" value="ECO:0007669"/>
    <property type="project" value="UniProtKB-ARBA"/>
</dbReference>